<organism evidence="1 2">
    <name type="scientific">Marinilabilia salmonicolor</name>
    <dbReference type="NCBI Taxonomy" id="989"/>
    <lineage>
        <taxon>Bacteria</taxon>
        <taxon>Pseudomonadati</taxon>
        <taxon>Bacteroidota</taxon>
        <taxon>Bacteroidia</taxon>
        <taxon>Marinilabiliales</taxon>
        <taxon>Marinilabiliaceae</taxon>
        <taxon>Marinilabilia</taxon>
    </lineage>
</organism>
<dbReference type="Proteomes" id="UP000252733">
    <property type="component" value="Unassembled WGS sequence"/>
</dbReference>
<dbReference type="RefSeq" id="WP_106151406.1">
    <property type="nucleotide sequence ID" value="NZ_PVTS01000001.1"/>
</dbReference>
<evidence type="ECO:0008006" key="3">
    <source>
        <dbReference type="Google" id="ProtNLM"/>
    </source>
</evidence>
<dbReference type="OrthoDB" id="1119488at2"/>
<keyword evidence="2" id="KW-1185">Reference proteome</keyword>
<dbReference type="EMBL" id="QPIZ01000009">
    <property type="protein sequence ID" value="RCW36057.1"/>
    <property type="molecule type" value="Genomic_DNA"/>
</dbReference>
<gene>
    <name evidence="1" type="ORF">DFO77_10921</name>
</gene>
<evidence type="ECO:0000313" key="2">
    <source>
        <dbReference type="Proteomes" id="UP000252733"/>
    </source>
</evidence>
<protein>
    <recommendedName>
        <fullName evidence="3">Lipoprotein</fullName>
    </recommendedName>
</protein>
<dbReference type="AlphaFoldDB" id="A0A2T0XTA4"/>
<evidence type="ECO:0000313" key="1">
    <source>
        <dbReference type="EMBL" id="RCW36057.1"/>
    </source>
</evidence>
<proteinExistence type="predicted"/>
<dbReference type="Pfam" id="PF19643">
    <property type="entry name" value="DUF6146"/>
    <property type="match status" value="1"/>
</dbReference>
<dbReference type="PROSITE" id="PS51257">
    <property type="entry name" value="PROKAR_LIPOPROTEIN"/>
    <property type="match status" value="1"/>
</dbReference>
<sequence>MKKSNITQSSSFSFLMPLFVAMGLLAISVTSCKTTKKTNVPDQQVELKKQDHETSEDSTEYELIIMDSRFQSWLATQPSANFYSQSYYENWNHRYVTEWNHRHSNPIQYGDFYQTRIDYDQNTDYGLELNYKLYYYFRFIEKEYGIVLVPRGK</sequence>
<reference evidence="1 2" key="1">
    <citation type="submission" date="2018-07" db="EMBL/GenBank/DDBJ databases">
        <title>Freshwater and sediment microbial communities from various areas in North America, analyzing microbe dynamics in response to fracking.</title>
        <authorList>
            <person name="Lamendella R."/>
        </authorList>
    </citation>
    <scope>NUCLEOTIDE SEQUENCE [LARGE SCALE GENOMIC DNA]</scope>
    <source>
        <strain evidence="1 2">160A</strain>
    </source>
</reference>
<comment type="caution">
    <text evidence="1">The sequence shown here is derived from an EMBL/GenBank/DDBJ whole genome shotgun (WGS) entry which is preliminary data.</text>
</comment>
<dbReference type="InterPro" id="IPR046144">
    <property type="entry name" value="DUF6146"/>
</dbReference>
<dbReference type="STRING" id="1168289.GCA_000259075_01535"/>
<accession>A0A2T0XTA4</accession>
<name>A0A2T0XTA4_9BACT</name>